<dbReference type="PRINTS" id="PR00449">
    <property type="entry name" value="RASTRNSFRMNG"/>
</dbReference>
<organism evidence="13">
    <name type="scientific">Planomonas micra</name>
    <dbReference type="NCBI Taxonomy" id="554453"/>
    <lineage>
        <taxon>Eukaryota</taxon>
        <taxon>Ancyromonadida</taxon>
        <taxon>Planomonadidae</taxon>
        <taxon>Planomonas</taxon>
    </lineage>
</organism>
<evidence type="ECO:0000256" key="1">
    <source>
        <dbReference type="ARBA" id="ARBA00022481"/>
    </source>
</evidence>
<dbReference type="SMART" id="SM00174">
    <property type="entry name" value="RHO"/>
    <property type="match status" value="1"/>
</dbReference>
<dbReference type="InterPro" id="IPR005225">
    <property type="entry name" value="Small_GTP-bd"/>
</dbReference>
<evidence type="ECO:0000313" key="13">
    <source>
        <dbReference type="EMBL" id="AVV26992.1"/>
    </source>
</evidence>
<proteinExistence type="inferred from homology"/>
<comment type="catalytic activity">
    <reaction evidence="12">
        <text>GTP + H2O = GDP + phosphate + H(+)</text>
        <dbReference type="Rhea" id="RHEA:19669"/>
        <dbReference type="ChEBI" id="CHEBI:15377"/>
        <dbReference type="ChEBI" id="CHEBI:15378"/>
        <dbReference type="ChEBI" id="CHEBI:37565"/>
        <dbReference type="ChEBI" id="CHEBI:43474"/>
        <dbReference type="ChEBI" id="CHEBI:58189"/>
    </reaction>
    <physiologicalReaction direction="left-to-right" evidence="12">
        <dbReference type="Rhea" id="RHEA:19670"/>
    </physiologicalReaction>
</comment>
<protein>
    <submittedName>
        <fullName evidence="13">Rheb</fullName>
    </submittedName>
</protein>
<dbReference type="SMART" id="SM00173">
    <property type="entry name" value="RAS"/>
    <property type="match status" value="1"/>
</dbReference>
<keyword evidence="5" id="KW-0460">Magnesium</keyword>
<dbReference type="AlphaFoldDB" id="A0A2R4IKW1"/>
<dbReference type="GO" id="GO:0007165">
    <property type="term" value="P:signal transduction"/>
    <property type="evidence" value="ECO:0007669"/>
    <property type="project" value="InterPro"/>
</dbReference>
<comment type="subcellular location">
    <subcellularLocation>
        <location evidence="11">Endomembrane system</location>
        <topology evidence="11">Lipid-anchor</topology>
        <orientation evidence="11">Cytoplasmic side</orientation>
    </subcellularLocation>
</comment>
<evidence type="ECO:0000256" key="7">
    <source>
        <dbReference type="ARBA" id="ARBA00023136"/>
    </source>
</evidence>
<evidence type="ECO:0000256" key="12">
    <source>
        <dbReference type="ARBA" id="ARBA00049117"/>
    </source>
</evidence>
<evidence type="ECO:0000256" key="9">
    <source>
        <dbReference type="ARBA" id="ARBA00023289"/>
    </source>
</evidence>
<dbReference type="Gene3D" id="3.40.50.300">
    <property type="entry name" value="P-loop containing nucleotide triphosphate hydrolases"/>
    <property type="match status" value="1"/>
</dbReference>
<dbReference type="FunFam" id="3.40.50.300:FF:000273">
    <property type="entry name" value="GTP-binding protein Rheb homolog"/>
    <property type="match status" value="1"/>
</dbReference>
<dbReference type="InterPro" id="IPR020849">
    <property type="entry name" value="Small_GTPase_Ras-type"/>
</dbReference>
<reference evidence="13" key="2">
    <citation type="submission" date="2018-02" db="EMBL/GenBank/DDBJ databases">
        <authorList>
            <person name="Cohen D.B."/>
            <person name="Kent A.D."/>
        </authorList>
    </citation>
    <scope>NUCLEOTIDE SEQUENCE</scope>
    <source>
        <strain evidence="13">ATCC 50267</strain>
    </source>
</reference>
<reference evidence="13" key="1">
    <citation type="journal article" date="2018" name="Sci. Rep.">
        <title>Extensive molecular tinkering in the evolution of the membrane attachment mode of the Rheb GTPase.</title>
        <authorList>
            <person name="Zahonova K."/>
            <person name="Petrzelkova R."/>
            <person name="Valach M."/>
            <person name="Yazaki E."/>
            <person name="Tikhonenkov D.V."/>
            <person name="Butenko A."/>
            <person name="Janouskovec J."/>
            <person name="Hrda S."/>
            <person name="Klimes V."/>
            <person name="Burger G."/>
            <person name="Inagaki Y."/>
            <person name="Keeling P.J."/>
            <person name="Hampl V."/>
            <person name="Flegontov P."/>
            <person name="Yurchenko V."/>
            <person name="Elias M."/>
        </authorList>
    </citation>
    <scope>NUCLEOTIDE SEQUENCE</scope>
    <source>
        <strain evidence="13">ATCC 50267</strain>
    </source>
</reference>
<evidence type="ECO:0000256" key="5">
    <source>
        <dbReference type="ARBA" id="ARBA00022842"/>
    </source>
</evidence>
<dbReference type="GO" id="GO:0003924">
    <property type="term" value="F:GTPase activity"/>
    <property type="evidence" value="ECO:0007669"/>
    <property type="project" value="InterPro"/>
</dbReference>
<keyword evidence="6" id="KW-0342">GTP-binding</keyword>
<evidence type="ECO:0000256" key="11">
    <source>
        <dbReference type="ARBA" id="ARBA00046278"/>
    </source>
</evidence>
<dbReference type="InterPro" id="IPR001806">
    <property type="entry name" value="Small_GTPase"/>
</dbReference>
<dbReference type="InterPro" id="IPR027417">
    <property type="entry name" value="P-loop_NTPase"/>
</dbReference>
<keyword evidence="1" id="KW-0488">Methylation</keyword>
<accession>A0A2R4IKW1</accession>
<dbReference type="SUPFAM" id="SSF52540">
    <property type="entry name" value="P-loop containing nucleoside triphosphate hydrolases"/>
    <property type="match status" value="1"/>
</dbReference>
<dbReference type="EMBL" id="MG905952">
    <property type="protein sequence ID" value="AVV26992.1"/>
    <property type="molecule type" value="Genomic_DNA"/>
</dbReference>
<evidence type="ECO:0000256" key="6">
    <source>
        <dbReference type="ARBA" id="ARBA00023134"/>
    </source>
</evidence>
<dbReference type="PANTHER" id="PTHR24070">
    <property type="entry name" value="RAS, DI-RAS, AND RHEB FAMILY MEMBERS OF SMALL GTPASE SUPERFAMILY"/>
    <property type="match status" value="1"/>
</dbReference>
<dbReference type="GO" id="GO:0046872">
    <property type="term" value="F:metal ion binding"/>
    <property type="evidence" value="ECO:0007669"/>
    <property type="project" value="UniProtKB-KW"/>
</dbReference>
<keyword evidence="2" id="KW-0479">Metal-binding</keyword>
<name>A0A2R4IKW1_9EUKA</name>
<keyword evidence="4" id="KW-0378">Hydrolase</keyword>
<dbReference type="PROSITE" id="PS51420">
    <property type="entry name" value="RHO"/>
    <property type="match status" value="1"/>
</dbReference>
<evidence type="ECO:0000256" key="4">
    <source>
        <dbReference type="ARBA" id="ARBA00022801"/>
    </source>
</evidence>
<dbReference type="NCBIfam" id="TIGR00231">
    <property type="entry name" value="small_GTP"/>
    <property type="match status" value="1"/>
</dbReference>
<dbReference type="GO" id="GO:0012505">
    <property type="term" value="C:endomembrane system"/>
    <property type="evidence" value="ECO:0007669"/>
    <property type="project" value="UniProtKB-SubCell"/>
</dbReference>
<dbReference type="SMART" id="SM00175">
    <property type="entry name" value="RAB"/>
    <property type="match status" value="1"/>
</dbReference>
<keyword evidence="8" id="KW-0449">Lipoprotein</keyword>
<dbReference type="GO" id="GO:0005525">
    <property type="term" value="F:GTP binding"/>
    <property type="evidence" value="ECO:0007669"/>
    <property type="project" value="UniProtKB-KW"/>
</dbReference>
<evidence type="ECO:0000256" key="8">
    <source>
        <dbReference type="ARBA" id="ARBA00023288"/>
    </source>
</evidence>
<evidence type="ECO:0000256" key="10">
    <source>
        <dbReference type="ARBA" id="ARBA00037969"/>
    </source>
</evidence>
<dbReference type="GO" id="GO:0016020">
    <property type="term" value="C:membrane"/>
    <property type="evidence" value="ECO:0007669"/>
    <property type="project" value="InterPro"/>
</dbReference>
<dbReference type="Pfam" id="PF00071">
    <property type="entry name" value="Ras"/>
    <property type="match status" value="1"/>
</dbReference>
<keyword evidence="3" id="KW-0547">Nucleotide-binding</keyword>
<keyword evidence="7" id="KW-0472">Membrane</keyword>
<dbReference type="PROSITE" id="PS51421">
    <property type="entry name" value="RAS"/>
    <property type="match status" value="1"/>
</dbReference>
<sequence>MPFCCPPSNDDKAVAALDADDSTAPLAGGRRRRNIQQKRKIVVLGFRGVGKSAVTIQFCENHFADMYHPTIENTFERTVQLGSEEFTVQVVDTAGQDEYSVFPSQYSVGVDGYLLVYSIASKSSLQMIKVLNDKILNAAGVESVPRVLIGNKCDMGARRQVTVEDGQRLAAQWGCSHMEVSAKHNQHIEEAFMGVLAEIEKSRAPAVEEKSCSLM</sequence>
<comment type="similarity">
    <text evidence="10">Belongs to the small GTPase superfamily. Rheb family.</text>
</comment>
<keyword evidence="9" id="KW-0636">Prenylation</keyword>
<evidence type="ECO:0000256" key="3">
    <source>
        <dbReference type="ARBA" id="ARBA00022741"/>
    </source>
</evidence>
<dbReference type="PROSITE" id="PS51419">
    <property type="entry name" value="RAB"/>
    <property type="match status" value="1"/>
</dbReference>
<evidence type="ECO:0000256" key="2">
    <source>
        <dbReference type="ARBA" id="ARBA00022723"/>
    </source>
</evidence>